<sequence length="54" mass="6499">MHPMSVRIKEKEKEQQKEKGKEEKLFGLSFCWFYQQEQSPTVSHSGDSYFCFHL</sequence>
<name>I3SY94_MEDTR</name>
<feature type="region of interest" description="Disordered" evidence="1">
    <location>
        <begin position="1"/>
        <end position="20"/>
    </location>
</feature>
<evidence type="ECO:0000256" key="1">
    <source>
        <dbReference type="SAM" id="MobiDB-lite"/>
    </source>
</evidence>
<dbReference type="EMBL" id="BT145442">
    <property type="protein sequence ID" value="AFK45236.1"/>
    <property type="molecule type" value="mRNA"/>
</dbReference>
<dbReference type="AlphaFoldDB" id="I3SY94"/>
<proteinExistence type="evidence at transcript level"/>
<evidence type="ECO:0000313" key="2">
    <source>
        <dbReference type="EMBL" id="AFK45236.1"/>
    </source>
</evidence>
<feature type="compositionally biased region" description="Basic and acidic residues" evidence="1">
    <location>
        <begin position="7"/>
        <end position="20"/>
    </location>
</feature>
<reference evidence="2" key="1">
    <citation type="submission" date="2012-05" db="EMBL/GenBank/DDBJ databases">
        <authorList>
            <person name="Krishnakumar V."/>
            <person name="Cheung F."/>
            <person name="Xiao Y."/>
            <person name="Chan A."/>
            <person name="Moskal W.A."/>
            <person name="Town C.D."/>
        </authorList>
    </citation>
    <scope>NUCLEOTIDE SEQUENCE</scope>
</reference>
<protein>
    <submittedName>
        <fullName evidence="2">Uncharacterized protein</fullName>
    </submittedName>
</protein>
<organism evidence="2">
    <name type="scientific">Medicago truncatula</name>
    <name type="common">Barrel medic</name>
    <name type="synonym">Medicago tribuloides</name>
    <dbReference type="NCBI Taxonomy" id="3880"/>
    <lineage>
        <taxon>Eukaryota</taxon>
        <taxon>Viridiplantae</taxon>
        <taxon>Streptophyta</taxon>
        <taxon>Embryophyta</taxon>
        <taxon>Tracheophyta</taxon>
        <taxon>Spermatophyta</taxon>
        <taxon>Magnoliopsida</taxon>
        <taxon>eudicotyledons</taxon>
        <taxon>Gunneridae</taxon>
        <taxon>Pentapetalae</taxon>
        <taxon>rosids</taxon>
        <taxon>fabids</taxon>
        <taxon>Fabales</taxon>
        <taxon>Fabaceae</taxon>
        <taxon>Papilionoideae</taxon>
        <taxon>50 kb inversion clade</taxon>
        <taxon>NPAAA clade</taxon>
        <taxon>Hologalegina</taxon>
        <taxon>IRL clade</taxon>
        <taxon>Trifolieae</taxon>
        <taxon>Medicago</taxon>
    </lineage>
</organism>
<accession>I3SY94</accession>